<keyword evidence="11" id="KW-1185">Reference proteome</keyword>
<comment type="subcellular location">
    <subcellularLocation>
        <location evidence="1">Cell membrane</location>
        <topology evidence="1">Multi-pass membrane protein</topology>
    </subcellularLocation>
</comment>
<keyword evidence="2" id="KW-1003">Cell membrane</keyword>
<evidence type="ECO:0000256" key="5">
    <source>
        <dbReference type="ARBA" id="ARBA00022692"/>
    </source>
</evidence>
<keyword evidence="7 8" id="KW-0472">Membrane</keyword>
<evidence type="ECO:0000256" key="2">
    <source>
        <dbReference type="ARBA" id="ARBA00022475"/>
    </source>
</evidence>
<evidence type="ECO:0000313" key="11">
    <source>
        <dbReference type="Proteomes" id="UP000664034"/>
    </source>
</evidence>
<dbReference type="PANTHER" id="PTHR33908:SF11">
    <property type="entry name" value="MEMBRANE PROTEIN"/>
    <property type="match status" value="1"/>
</dbReference>
<feature type="transmembrane region" description="Helical" evidence="8">
    <location>
        <begin position="12"/>
        <end position="32"/>
    </location>
</feature>
<keyword evidence="3" id="KW-0328">Glycosyltransferase</keyword>
<evidence type="ECO:0000256" key="8">
    <source>
        <dbReference type="SAM" id="Phobius"/>
    </source>
</evidence>
<dbReference type="AlphaFoldDB" id="A0A939K0C7"/>
<organism evidence="10 11">
    <name type="scientific">Fibrella rubiginis</name>
    <dbReference type="NCBI Taxonomy" id="2817060"/>
    <lineage>
        <taxon>Bacteria</taxon>
        <taxon>Pseudomonadati</taxon>
        <taxon>Bacteroidota</taxon>
        <taxon>Cytophagia</taxon>
        <taxon>Cytophagales</taxon>
        <taxon>Spirosomataceae</taxon>
        <taxon>Fibrella</taxon>
    </lineage>
</organism>
<feature type="transmembrane region" description="Helical" evidence="8">
    <location>
        <begin position="342"/>
        <end position="359"/>
    </location>
</feature>
<dbReference type="InterPro" id="IPR050297">
    <property type="entry name" value="LipidA_mod_glycosyltrf_83"/>
</dbReference>
<dbReference type="Pfam" id="PF13231">
    <property type="entry name" value="PMT_2"/>
    <property type="match status" value="1"/>
</dbReference>
<dbReference type="RefSeq" id="WP_207363500.1">
    <property type="nucleotide sequence ID" value="NZ_JAFMYV010000002.1"/>
</dbReference>
<evidence type="ECO:0000256" key="7">
    <source>
        <dbReference type="ARBA" id="ARBA00023136"/>
    </source>
</evidence>
<evidence type="ECO:0000313" key="10">
    <source>
        <dbReference type="EMBL" id="MBO0935947.1"/>
    </source>
</evidence>
<feature type="transmembrane region" description="Helical" evidence="8">
    <location>
        <begin position="459"/>
        <end position="478"/>
    </location>
</feature>
<comment type="caution">
    <text evidence="10">The sequence shown here is derived from an EMBL/GenBank/DDBJ whole genome shotgun (WGS) entry which is preliminary data.</text>
</comment>
<evidence type="ECO:0000256" key="4">
    <source>
        <dbReference type="ARBA" id="ARBA00022679"/>
    </source>
</evidence>
<dbReference type="GO" id="GO:0016763">
    <property type="term" value="F:pentosyltransferase activity"/>
    <property type="evidence" value="ECO:0007669"/>
    <property type="project" value="TreeGrafter"/>
</dbReference>
<dbReference type="EMBL" id="JAFMYV010000002">
    <property type="protein sequence ID" value="MBO0935947.1"/>
    <property type="molecule type" value="Genomic_DNA"/>
</dbReference>
<feature type="transmembrane region" description="Helical" evidence="8">
    <location>
        <begin position="375"/>
        <end position="394"/>
    </location>
</feature>
<dbReference type="PANTHER" id="PTHR33908">
    <property type="entry name" value="MANNOSYLTRANSFERASE YKCB-RELATED"/>
    <property type="match status" value="1"/>
</dbReference>
<proteinExistence type="predicted"/>
<feature type="transmembrane region" description="Helical" evidence="8">
    <location>
        <begin position="426"/>
        <end position="447"/>
    </location>
</feature>
<keyword evidence="4" id="KW-0808">Transferase</keyword>
<gene>
    <name evidence="10" type="ORF">J2I47_05260</name>
</gene>
<name>A0A939K0C7_9BACT</name>
<evidence type="ECO:0000256" key="3">
    <source>
        <dbReference type="ARBA" id="ARBA00022676"/>
    </source>
</evidence>
<keyword evidence="6 8" id="KW-1133">Transmembrane helix</keyword>
<dbReference type="GO" id="GO:0005886">
    <property type="term" value="C:plasma membrane"/>
    <property type="evidence" value="ECO:0007669"/>
    <property type="project" value="UniProtKB-SubCell"/>
</dbReference>
<dbReference type="Proteomes" id="UP000664034">
    <property type="component" value="Unassembled WGS sequence"/>
</dbReference>
<reference evidence="10" key="1">
    <citation type="submission" date="2021-03" db="EMBL/GenBank/DDBJ databases">
        <title>Fibrella sp. HMF5335 genome sequencing and assembly.</title>
        <authorList>
            <person name="Kang H."/>
            <person name="Kim H."/>
            <person name="Bae S."/>
            <person name="Joh K."/>
        </authorList>
    </citation>
    <scope>NUCLEOTIDE SEQUENCE</scope>
    <source>
        <strain evidence="10">HMF5335</strain>
    </source>
</reference>
<keyword evidence="5 8" id="KW-0812">Transmembrane</keyword>
<feature type="transmembrane region" description="Helical" evidence="8">
    <location>
        <begin position="210"/>
        <end position="243"/>
    </location>
</feature>
<feature type="transmembrane region" description="Helical" evidence="8">
    <location>
        <begin position="484"/>
        <end position="501"/>
    </location>
</feature>
<feature type="domain" description="Glycosyltransferase RgtA/B/C/D-like" evidence="9">
    <location>
        <begin position="99"/>
        <end position="191"/>
    </location>
</feature>
<protein>
    <submittedName>
        <fullName evidence="10">Glycosyltransferase family 39 protein</fullName>
    </submittedName>
</protein>
<dbReference type="InterPro" id="IPR038731">
    <property type="entry name" value="RgtA/B/C-like"/>
</dbReference>
<sequence>MPLRPSSNIPLSTRSLIVLLVIMAVAFALRIYKLDAHGVYLDEKFTLVASQGVVQEGSNQHDVFFTPGKPYFTPKEFHKPKRLADYDEAIARSDISNSPAYTGLLSLWIRVFGISDFSVRFLSVLFSMGTVWLIFLLARRYTGSVRVGLISAAVAATEPFFVAYSHVARAYSMTIFVSLLATWLFLRILDRLSDPTRTGERNVFLANKGLWGLYAGYGIAYAVSILGHTLGLMVFVAHGLYLLLYVRNWSAYVGFGLAGLLATLGLLVPWFTLYAGKYLFMTMAYQAQFYKHLADTNPLNNGFGVILPATMPNVFNAALPVVADLFWLTNGLASDTLGRRNVLIELAIGLLVLGLVLVAERQRRAGQTPYGQTPWWAKVGVPMLLLGVLLIVTIPNGQAMMLTALPLFGYVLYKAVQYFGQIQQRHFLVLMGLLLLTPTFFLLFIAFRNGHTYGITQRYTSFSFPYAVIIIGVLIDQLFRMDRYISYVLALVLLLKVYYIMDLNNRILADIAPKYTQFGVARIKNPYMTAADRIEQQYTPGDTVLYPAVRLHPADEIEKTFWPFSIKDAQMTNLYLPHDATYYQRMDTTQENQIWLVKGRTGQRVLIFDFKGPTYRY</sequence>
<evidence type="ECO:0000256" key="6">
    <source>
        <dbReference type="ARBA" id="ARBA00022989"/>
    </source>
</evidence>
<feature type="transmembrane region" description="Helical" evidence="8">
    <location>
        <begin position="170"/>
        <end position="189"/>
    </location>
</feature>
<feature type="transmembrane region" description="Helical" evidence="8">
    <location>
        <begin position="117"/>
        <end position="138"/>
    </location>
</feature>
<evidence type="ECO:0000259" key="9">
    <source>
        <dbReference type="Pfam" id="PF13231"/>
    </source>
</evidence>
<feature type="transmembrane region" description="Helical" evidence="8">
    <location>
        <begin position="249"/>
        <end position="273"/>
    </location>
</feature>
<evidence type="ECO:0000256" key="1">
    <source>
        <dbReference type="ARBA" id="ARBA00004651"/>
    </source>
</evidence>
<dbReference type="GO" id="GO:0009103">
    <property type="term" value="P:lipopolysaccharide biosynthetic process"/>
    <property type="evidence" value="ECO:0007669"/>
    <property type="project" value="UniProtKB-ARBA"/>
</dbReference>
<accession>A0A939K0C7</accession>